<evidence type="ECO:0000313" key="6">
    <source>
        <dbReference type="Proteomes" id="UP001230005"/>
    </source>
</evidence>
<dbReference type="PANTHER" id="PTHR37293">
    <property type="entry name" value="PHAGE REPLICATION PROTEIN-RELATED"/>
    <property type="match status" value="1"/>
</dbReference>
<evidence type="ECO:0000259" key="4">
    <source>
        <dbReference type="Pfam" id="PF21984"/>
    </source>
</evidence>
<protein>
    <submittedName>
        <fullName evidence="5">DNA replication protein</fullName>
    </submittedName>
</protein>
<keyword evidence="6" id="KW-1185">Reference proteome</keyword>
<evidence type="ECO:0000256" key="2">
    <source>
        <dbReference type="SAM" id="MobiDB-lite"/>
    </source>
</evidence>
<dbReference type="InterPro" id="IPR034829">
    <property type="entry name" value="DnaD-like_sf"/>
</dbReference>
<feature type="compositionally biased region" description="Polar residues" evidence="2">
    <location>
        <begin position="209"/>
        <end position="218"/>
    </location>
</feature>
<dbReference type="RefSeq" id="WP_307326197.1">
    <property type="nucleotide sequence ID" value="NZ_JAUSUG010000009.1"/>
</dbReference>
<dbReference type="SUPFAM" id="SSF46785">
    <property type="entry name" value="Winged helix' DNA-binding domain"/>
    <property type="match status" value="1"/>
</dbReference>
<comment type="caution">
    <text evidence="5">The sequence shown here is derived from an EMBL/GenBank/DDBJ whole genome shotgun (WGS) entry which is preliminary data.</text>
</comment>
<dbReference type="SUPFAM" id="SSF158499">
    <property type="entry name" value="DnaD domain-like"/>
    <property type="match status" value="1"/>
</dbReference>
<accession>A0ABT9ZVI8</accession>
<dbReference type="NCBIfam" id="TIGR01446">
    <property type="entry name" value="DnaD_dom"/>
    <property type="match status" value="1"/>
</dbReference>
<dbReference type="InterPro" id="IPR053162">
    <property type="entry name" value="DnaD"/>
</dbReference>
<evidence type="ECO:0000256" key="1">
    <source>
        <dbReference type="ARBA" id="ARBA00093462"/>
    </source>
</evidence>
<proteinExistence type="inferred from homology"/>
<dbReference type="PANTHER" id="PTHR37293:SF6">
    <property type="entry name" value="DNA REPLICATION PROTEIN DNAD"/>
    <property type="match status" value="1"/>
</dbReference>
<gene>
    <name evidence="5" type="ORF">J2S74_002637</name>
</gene>
<feature type="region of interest" description="Disordered" evidence="2">
    <location>
        <begin position="201"/>
        <end position="241"/>
    </location>
</feature>
<dbReference type="InterPro" id="IPR006343">
    <property type="entry name" value="DnaB/C_C"/>
</dbReference>
<feature type="domain" description="DnaB/C C-terminal" evidence="3">
    <location>
        <begin position="130"/>
        <end position="202"/>
    </location>
</feature>
<evidence type="ECO:0000313" key="5">
    <source>
        <dbReference type="EMBL" id="MDQ0255255.1"/>
    </source>
</evidence>
<dbReference type="Pfam" id="PF21984">
    <property type="entry name" value="DnaD_N"/>
    <property type="match status" value="1"/>
</dbReference>
<dbReference type="Gene3D" id="1.10.10.630">
    <property type="entry name" value="DnaD domain-like"/>
    <property type="match status" value="1"/>
</dbReference>
<dbReference type="Proteomes" id="UP001230005">
    <property type="component" value="Unassembled WGS sequence"/>
</dbReference>
<name>A0ABT9ZVI8_9BACI</name>
<evidence type="ECO:0000259" key="3">
    <source>
        <dbReference type="Pfam" id="PF07261"/>
    </source>
</evidence>
<dbReference type="Gene3D" id="1.10.10.10">
    <property type="entry name" value="Winged helix-like DNA-binding domain superfamily/Winged helix DNA-binding domain"/>
    <property type="match status" value="1"/>
</dbReference>
<comment type="similarity">
    <text evidence="1">Belongs to the DnaB/DnaD family.</text>
</comment>
<dbReference type="InterPro" id="IPR036390">
    <property type="entry name" value="WH_DNA-bd_sf"/>
</dbReference>
<organism evidence="5 6">
    <name type="scientific">Evansella vedderi</name>
    <dbReference type="NCBI Taxonomy" id="38282"/>
    <lineage>
        <taxon>Bacteria</taxon>
        <taxon>Bacillati</taxon>
        <taxon>Bacillota</taxon>
        <taxon>Bacilli</taxon>
        <taxon>Bacillales</taxon>
        <taxon>Bacillaceae</taxon>
        <taxon>Evansella</taxon>
    </lineage>
</organism>
<sequence length="241" mass="28444">MNQEILLQQFMDEPVSIPSILMTNYVKLNLNEEQLMLLLHIRLFAQEGNYFPTPDELQQRMTINSDRCTNQLKELLKKGFIAIQEKQDDDGRLSEAFSLKPLFEKIIVLLTNESLDNQRKEKQLEEGQLFRRFEEEFSRPLTPMELEMISMWLDDDGHAPMIIEAALREAVVSSKLSFRYIDRILFDWKKNGVRTIEQAKAHGEKIRQHQYQPAPSTATEKKPIQQKARHPRYNWLQGEKR</sequence>
<dbReference type="InterPro" id="IPR036388">
    <property type="entry name" value="WH-like_DNA-bd_sf"/>
</dbReference>
<dbReference type="Pfam" id="PF07261">
    <property type="entry name" value="DnaB_2"/>
    <property type="match status" value="1"/>
</dbReference>
<reference evidence="5 6" key="1">
    <citation type="submission" date="2023-07" db="EMBL/GenBank/DDBJ databases">
        <title>Genomic Encyclopedia of Type Strains, Phase IV (KMG-IV): sequencing the most valuable type-strain genomes for metagenomic binning, comparative biology and taxonomic classification.</title>
        <authorList>
            <person name="Goeker M."/>
        </authorList>
    </citation>
    <scope>NUCLEOTIDE SEQUENCE [LARGE SCALE GENOMIC DNA]</scope>
    <source>
        <strain evidence="5 6">DSM 9768</strain>
    </source>
</reference>
<dbReference type="EMBL" id="JAUSUG010000009">
    <property type="protein sequence ID" value="MDQ0255255.1"/>
    <property type="molecule type" value="Genomic_DNA"/>
</dbReference>
<dbReference type="InterPro" id="IPR053843">
    <property type="entry name" value="DnaD_N"/>
</dbReference>
<feature type="domain" description="DnaD N-terminal" evidence="4">
    <location>
        <begin position="17"/>
        <end position="113"/>
    </location>
</feature>